<dbReference type="PIRSF" id="PIRSF000429">
    <property type="entry name" value="Ac-CoA_Ac_transf"/>
    <property type="match status" value="1"/>
</dbReference>
<gene>
    <name evidence="10" type="primary">LOC116302882</name>
</gene>
<dbReference type="InterPro" id="IPR020615">
    <property type="entry name" value="Thiolase_acyl_enz_int_AS"/>
</dbReference>
<feature type="domain" description="Thiolase N-terminal" evidence="7">
    <location>
        <begin position="12"/>
        <end position="269"/>
    </location>
</feature>
<feature type="domain" description="Thiolase C-terminal" evidence="8">
    <location>
        <begin position="279"/>
        <end position="399"/>
    </location>
</feature>
<evidence type="ECO:0000256" key="2">
    <source>
        <dbReference type="ARBA" id="ARBA00010982"/>
    </source>
</evidence>
<dbReference type="FunFam" id="3.40.47.10:FF:000010">
    <property type="entry name" value="Acetyl-CoA acetyltransferase (Thiolase)"/>
    <property type="match status" value="1"/>
</dbReference>
<comment type="pathway">
    <text evidence="1">Lipid metabolism.</text>
</comment>
<feature type="active site" description="Proton acceptor" evidence="5">
    <location>
        <position position="357"/>
    </location>
</feature>
<dbReference type="OrthoDB" id="5404651at2759"/>
<dbReference type="Pfam" id="PF00108">
    <property type="entry name" value="Thiolase_N"/>
    <property type="match status" value="1"/>
</dbReference>
<dbReference type="PROSITE" id="PS00099">
    <property type="entry name" value="THIOLASE_3"/>
    <property type="match status" value="1"/>
</dbReference>
<keyword evidence="9" id="KW-1185">Reference proteome</keyword>
<feature type="active site" description="Acyl-thioester intermediate" evidence="5">
    <location>
        <position position="96"/>
    </location>
</feature>
<evidence type="ECO:0000259" key="8">
    <source>
        <dbReference type="Pfam" id="PF02803"/>
    </source>
</evidence>
<evidence type="ECO:0000313" key="10">
    <source>
        <dbReference type="RefSeq" id="XP_031568141.1"/>
    </source>
</evidence>
<feature type="active site" description="Proton acceptor" evidence="5">
    <location>
        <position position="387"/>
    </location>
</feature>
<dbReference type="PROSITE" id="PS00098">
    <property type="entry name" value="THIOLASE_1"/>
    <property type="match status" value="1"/>
</dbReference>
<dbReference type="PANTHER" id="PTHR18919:SF107">
    <property type="entry name" value="ACETYL-COA ACETYLTRANSFERASE, CYTOSOLIC"/>
    <property type="match status" value="1"/>
</dbReference>
<organism evidence="9 10">
    <name type="scientific">Actinia tenebrosa</name>
    <name type="common">Australian red waratah sea anemone</name>
    <dbReference type="NCBI Taxonomy" id="6105"/>
    <lineage>
        <taxon>Eukaryota</taxon>
        <taxon>Metazoa</taxon>
        <taxon>Cnidaria</taxon>
        <taxon>Anthozoa</taxon>
        <taxon>Hexacorallia</taxon>
        <taxon>Actiniaria</taxon>
        <taxon>Actiniidae</taxon>
        <taxon>Actinia</taxon>
    </lineage>
</organism>
<name>A0A6P8IMA9_ACTTE</name>
<dbReference type="Proteomes" id="UP000515163">
    <property type="component" value="Unplaced"/>
</dbReference>
<dbReference type="SUPFAM" id="SSF53901">
    <property type="entry name" value="Thiolase-like"/>
    <property type="match status" value="2"/>
</dbReference>
<dbReference type="GO" id="GO:0003988">
    <property type="term" value="F:acetyl-CoA C-acyltransferase activity"/>
    <property type="evidence" value="ECO:0007669"/>
    <property type="project" value="UniProtKB-ARBA"/>
</dbReference>
<evidence type="ECO:0000256" key="6">
    <source>
        <dbReference type="RuleBase" id="RU003557"/>
    </source>
</evidence>
<dbReference type="InterPro" id="IPR020613">
    <property type="entry name" value="Thiolase_CS"/>
</dbReference>
<dbReference type="AlphaFoldDB" id="A0A6P8IMA9"/>
<dbReference type="GeneID" id="116302882"/>
<evidence type="ECO:0000256" key="1">
    <source>
        <dbReference type="ARBA" id="ARBA00005189"/>
    </source>
</evidence>
<evidence type="ECO:0000259" key="7">
    <source>
        <dbReference type="Pfam" id="PF00108"/>
    </source>
</evidence>
<dbReference type="PROSITE" id="PS00737">
    <property type="entry name" value="THIOLASE_2"/>
    <property type="match status" value="1"/>
</dbReference>
<comment type="similarity">
    <text evidence="2 6">Belongs to the thiolase-like superfamily. Thiolase family.</text>
</comment>
<dbReference type="InParanoid" id="A0A6P8IMA9"/>
<dbReference type="Gene3D" id="3.40.47.10">
    <property type="match status" value="2"/>
</dbReference>
<dbReference type="CDD" id="cd00751">
    <property type="entry name" value="thiolase"/>
    <property type="match status" value="1"/>
</dbReference>
<proteinExistence type="inferred from homology"/>
<accession>A0A6P8IMA9</accession>
<dbReference type="InterPro" id="IPR002155">
    <property type="entry name" value="Thiolase"/>
</dbReference>
<keyword evidence="4 6" id="KW-0012">Acyltransferase</keyword>
<evidence type="ECO:0000256" key="3">
    <source>
        <dbReference type="ARBA" id="ARBA00022679"/>
    </source>
</evidence>
<keyword evidence="3 6" id="KW-0808">Transferase</keyword>
<dbReference type="InterPro" id="IPR020617">
    <property type="entry name" value="Thiolase_C"/>
</dbReference>
<dbReference type="KEGG" id="aten:116302882"/>
<evidence type="ECO:0000256" key="4">
    <source>
        <dbReference type="ARBA" id="ARBA00023315"/>
    </source>
</evidence>
<reference evidence="10" key="1">
    <citation type="submission" date="2025-08" db="UniProtKB">
        <authorList>
            <consortium name="RefSeq"/>
        </authorList>
    </citation>
    <scope>IDENTIFICATION</scope>
    <source>
        <tissue evidence="10">Tentacle</tissue>
    </source>
</reference>
<dbReference type="InterPro" id="IPR020610">
    <property type="entry name" value="Thiolase_AS"/>
</dbReference>
<sequence length="402" mass="42122">MACSRSYKDTDIVIVSAVRTPVGSLNGDLSSLQGHELGTLVIKEVLSRSGVSPCDVSEVILGQVYTAGQGQGPARQAAMNAGIPPTVPAYGVNMLCGSGLKAVALGYQAIATGDSSVVVAGGQESMSQAPHCCHMRSPVKFGDVTLVDTMLKDGLIDAFHKYHMGITAENVAKQWGISRHEQDKFSFTSQQRTEAAQKAGYFKDEIISVQVKSRKATTEVTEDQFPRHGTTLDGLSQLKSCFLQDGTGTVTAGNASGINDGAAVVMLMSFAEACRRSVKPIARIISWAQAGVEPSVMGTGPIPATRKALSKAGWQVKDVDLFELNEAFASQSCAVVKELNLDPSKVNISGGAIALGHPIGASGSRILVTLLHNLKRTSQQKGVAALCIGGGMGIAMCVETLN</sequence>
<protein>
    <submittedName>
        <fullName evidence="10">Uncharacterized protein LOC116302882</fullName>
    </submittedName>
</protein>
<dbReference type="PANTHER" id="PTHR18919">
    <property type="entry name" value="ACETYL-COA C-ACYLTRANSFERASE"/>
    <property type="match status" value="1"/>
</dbReference>
<dbReference type="InterPro" id="IPR020616">
    <property type="entry name" value="Thiolase_N"/>
</dbReference>
<dbReference type="InterPro" id="IPR016039">
    <property type="entry name" value="Thiolase-like"/>
</dbReference>
<evidence type="ECO:0000256" key="5">
    <source>
        <dbReference type="PIRSR" id="PIRSR000429-1"/>
    </source>
</evidence>
<dbReference type="NCBIfam" id="TIGR01930">
    <property type="entry name" value="AcCoA-C-Actrans"/>
    <property type="match status" value="1"/>
</dbReference>
<dbReference type="RefSeq" id="XP_031568141.1">
    <property type="nucleotide sequence ID" value="XM_031712281.1"/>
</dbReference>
<dbReference type="FunCoup" id="A0A6P8IMA9">
    <property type="interactions" value="613"/>
</dbReference>
<dbReference type="Pfam" id="PF02803">
    <property type="entry name" value="Thiolase_C"/>
    <property type="match status" value="1"/>
</dbReference>
<evidence type="ECO:0000313" key="9">
    <source>
        <dbReference type="Proteomes" id="UP000515163"/>
    </source>
</evidence>